<evidence type="ECO:0000313" key="2">
    <source>
        <dbReference type="EMBL" id="KAG5641216.1"/>
    </source>
</evidence>
<reference evidence="2" key="1">
    <citation type="submission" date="2020-07" db="EMBL/GenBank/DDBJ databases">
        <authorList>
            <person name="Nieuwenhuis M."/>
            <person name="Van De Peppel L.J.J."/>
        </authorList>
    </citation>
    <scope>NUCLEOTIDE SEQUENCE</scope>
    <source>
        <strain evidence="2">AP01</strain>
        <tissue evidence="2">Mycelium</tissue>
    </source>
</reference>
<dbReference type="EMBL" id="JABCKV010000359">
    <property type="protein sequence ID" value="KAG5641216.1"/>
    <property type="molecule type" value="Genomic_DNA"/>
</dbReference>
<dbReference type="OrthoDB" id="2536866at2759"/>
<reference evidence="2" key="2">
    <citation type="submission" date="2021-10" db="EMBL/GenBank/DDBJ databases">
        <title>Phylogenomics reveals ancestral predisposition of the termite-cultivated fungus Termitomyces towards a domesticated lifestyle.</title>
        <authorList>
            <person name="Auxier B."/>
            <person name="Grum-Grzhimaylo A."/>
            <person name="Cardenas M.E."/>
            <person name="Lodge J.D."/>
            <person name="Laessoe T."/>
            <person name="Pedersen O."/>
            <person name="Smith M.E."/>
            <person name="Kuyper T.W."/>
            <person name="Franco-Molano E.A."/>
            <person name="Baroni T.J."/>
            <person name="Aanen D.K."/>
        </authorList>
    </citation>
    <scope>NUCLEOTIDE SEQUENCE</scope>
    <source>
        <strain evidence="2">AP01</strain>
        <tissue evidence="2">Mycelium</tissue>
    </source>
</reference>
<feature type="compositionally biased region" description="Low complexity" evidence="1">
    <location>
        <begin position="271"/>
        <end position="281"/>
    </location>
</feature>
<gene>
    <name evidence="2" type="ORF">DXG03_005749</name>
</gene>
<accession>A0A9P7K7F0</accession>
<proteinExistence type="predicted"/>
<feature type="compositionally biased region" description="Pro residues" evidence="1">
    <location>
        <begin position="29"/>
        <end position="39"/>
    </location>
</feature>
<feature type="region of interest" description="Disordered" evidence="1">
    <location>
        <begin position="198"/>
        <end position="281"/>
    </location>
</feature>
<evidence type="ECO:0000313" key="3">
    <source>
        <dbReference type="Proteomes" id="UP000775547"/>
    </source>
</evidence>
<protein>
    <submittedName>
        <fullName evidence="2">Uncharacterized protein</fullName>
    </submittedName>
</protein>
<sequence>MILDEKALLVMQPPPSYASSTSASSAGLPPFPSSARAPPPTLTSLPPHLLLHIIYLTFPQTPLPDQATIQRQRKTLYWMSVKLRVVDRTMYIACMHVLRSTHLPAYDALVRRPYSTDPFPIDHSPSAATTSPLNTLQRETSCLDRFIALKVREDVWADDSELHLERDEAYKDLFDLVQPRSRLEDLLREYGVAKGVVCVGAPPPPTKTKAPSSGSVKKKLPELPVRTPPTSPPSTSTSTSFISSLFRPKKPSSPTLSPTVSPFPPSPPSSHFPQPTRTPRRITPLPFHLLSISFSPRHVGVLLHSPSATTTGTGPAFAKRTIVSTPRARDETLEACARRLVSELRRWLEEEGG</sequence>
<dbReference type="AlphaFoldDB" id="A0A9P7K7F0"/>
<comment type="caution">
    <text evidence="2">The sequence shown here is derived from an EMBL/GenBank/DDBJ whole genome shotgun (WGS) entry which is preliminary data.</text>
</comment>
<keyword evidence="3" id="KW-1185">Reference proteome</keyword>
<name>A0A9P7K7F0_9AGAR</name>
<evidence type="ECO:0000256" key="1">
    <source>
        <dbReference type="SAM" id="MobiDB-lite"/>
    </source>
</evidence>
<organism evidence="2 3">
    <name type="scientific">Asterophora parasitica</name>
    <dbReference type="NCBI Taxonomy" id="117018"/>
    <lineage>
        <taxon>Eukaryota</taxon>
        <taxon>Fungi</taxon>
        <taxon>Dikarya</taxon>
        <taxon>Basidiomycota</taxon>
        <taxon>Agaricomycotina</taxon>
        <taxon>Agaricomycetes</taxon>
        <taxon>Agaricomycetidae</taxon>
        <taxon>Agaricales</taxon>
        <taxon>Tricholomatineae</taxon>
        <taxon>Lyophyllaceae</taxon>
        <taxon>Asterophora</taxon>
    </lineage>
</organism>
<feature type="compositionally biased region" description="Pro residues" evidence="1">
    <location>
        <begin position="261"/>
        <end position="270"/>
    </location>
</feature>
<dbReference type="Proteomes" id="UP000775547">
    <property type="component" value="Unassembled WGS sequence"/>
</dbReference>
<feature type="region of interest" description="Disordered" evidence="1">
    <location>
        <begin position="20"/>
        <end position="39"/>
    </location>
</feature>